<name>A0A9D4NF69_DREPO</name>
<evidence type="ECO:0000313" key="1">
    <source>
        <dbReference type="EMBL" id="KAH3892629.1"/>
    </source>
</evidence>
<accession>A0A9D4NF69</accession>
<gene>
    <name evidence="1" type="ORF">DPMN_016751</name>
</gene>
<reference evidence="1" key="1">
    <citation type="journal article" date="2019" name="bioRxiv">
        <title>The Genome of the Zebra Mussel, Dreissena polymorpha: A Resource for Invasive Species Research.</title>
        <authorList>
            <person name="McCartney M.A."/>
            <person name="Auch B."/>
            <person name="Kono T."/>
            <person name="Mallez S."/>
            <person name="Zhang Y."/>
            <person name="Obille A."/>
            <person name="Becker A."/>
            <person name="Abrahante J.E."/>
            <person name="Garbe J."/>
            <person name="Badalamenti J.P."/>
            <person name="Herman A."/>
            <person name="Mangelson H."/>
            <person name="Liachko I."/>
            <person name="Sullivan S."/>
            <person name="Sone E.D."/>
            <person name="Koren S."/>
            <person name="Silverstein K.A.T."/>
            <person name="Beckman K.B."/>
            <person name="Gohl D.M."/>
        </authorList>
    </citation>
    <scope>NUCLEOTIDE SEQUENCE</scope>
    <source>
        <strain evidence="1">Duluth1</strain>
        <tissue evidence="1">Whole animal</tissue>
    </source>
</reference>
<reference evidence="1" key="2">
    <citation type="submission" date="2020-11" db="EMBL/GenBank/DDBJ databases">
        <authorList>
            <person name="McCartney M.A."/>
            <person name="Auch B."/>
            <person name="Kono T."/>
            <person name="Mallez S."/>
            <person name="Becker A."/>
            <person name="Gohl D.M."/>
            <person name="Silverstein K.A.T."/>
            <person name="Koren S."/>
            <person name="Bechman K.B."/>
            <person name="Herman A."/>
            <person name="Abrahante J.E."/>
            <person name="Garbe J."/>
        </authorList>
    </citation>
    <scope>NUCLEOTIDE SEQUENCE</scope>
    <source>
        <strain evidence="1">Duluth1</strain>
        <tissue evidence="1">Whole animal</tissue>
    </source>
</reference>
<protein>
    <submittedName>
        <fullName evidence="1">Uncharacterized protein</fullName>
    </submittedName>
</protein>
<sequence length="124" mass="13352">MPVASRQSADVPLLYRDSTGIHRGVAVALPGSVWAPLELRCRPGCSRCGPGCSRSSRRYSTFEYFPVGAPVFPSSSRSSPVHPGRAPVHTGRSLITHWGSDGIIVRLGLYPDKEQCTDGARCLT</sequence>
<comment type="caution">
    <text evidence="1">The sequence shown here is derived from an EMBL/GenBank/DDBJ whole genome shotgun (WGS) entry which is preliminary data.</text>
</comment>
<dbReference type="AlphaFoldDB" id="A0A9D4NF69"/>
<keyword evidence="2" id="KW-1185">Reference proteome</keyword>
<organism evidence="1 2">
    <name type="scientific">Dreissena polymorpha</name>
    <name type="common">Zebra mussel</name>
    <name type="synonym">Mytilus polymorpha</name>
    <dbReference type="NCBI Taxonomy" id="45954"/>
    <lineage>
        <taxon>Eukaryota</taxon>
        <taxon>Metazoa</taxon>
        <taxon>Spiralia</taxon>
        <taxon>Lophotrochozoa</taxon>
        <taxon>Mollusca</taxon>
        <taxon>Bivalvia</taxon>
        <taxon>Autobranchia</taxon>
        <taxon>Heteroconchia</taxon>
        <taxon>Euheterodonta</taxon>
        <taxon>Imparidentia</taxon>
        <taxon>Neoheterodontei</taxon>
        <taxon>Myida</taxon>
        <taxon>Dreissenoidea</taxon>
        <taxon>Dreissenidae</taxon>
        <taxon>Dreissena</taxon>
    </lineage>
</organism>
<dbReference type="EMBL" id="JAIWYP010000001">
    <property type="protein sequence ID" value="KAH3892629.1"/>
    <property type="molecule type" value="Genomic_DNA"/>
</dbReference>
<evidence type="ECO:0000313" key="2">
    <source>
        <dbReference type="Proteomes" id="UP000828390"/>
    </source>
</evidence>
<proteinExistence type="predicted"/>
<dbReference type="Proteomes" id="UP000828390">
    <property type="component" value="Unassembled WGS sequence"/>
</dbReference>